<proteinExistence type="predicted"/>
<evidence type="ECO:0000256" key="1">
    <source>
        <dbReference type="SAM" id="MobiDB-lite"/>
    </source>
</evidence>
<gene>
    <name evidence="2" type="ORF">VP1G_01514</name>
</gene>
<accession>A0A194UQU4</accession>
<protein>
    <submittedName>
        <fullName evidence="2">Uncharacterized protein</fullName>
    </submittedName>
</protein>
<dbReference type="Proteomes" id="UP000078576">
    <property type="component" value="Unassembled WGS sequence"/>
</dbReference>
<evidence type="ECO:0000313" key="2">
    <source>
        <dbReference type="EMBL" id="KUI54019.1"/>
    </source>
</evidence>
<feature type="region of interest" description="Disordered" evidence="1">
    <location>
        <begin position="17"/>
        <end position="37"/>
    </location>
</feature>
<reference evidence="3" key="1">
    <citation type="submission" date="2014-12" db="EMBL/GenBank/DDBJ databases">
        <title>Genome Sequence of Valsa Canker Pathogens Uncovers a Specific Adaption of Colonization on Woody Bark.</title>
        <authorList>
            <person name="Yin Z."/>
            <person name="Liu H."/>
            <person name="Gao X."/>
            <person name="Li Z."/>
            <person name="Song N."/>
            <person name="Ke X."/>
            <person name="Dai Q."/>
            <person name="Wu Y."/>
            <person name="Sun Y."/>
            <person name="Xu J.-R."/>
            <person name="Kang Z.K."/>
            <person name="Wang L."/>
            <person name="Huang L."/>
        </authorList>
    </citation>
    <scope>NUCLEOTIDE SEQUENCE [LARGE SCALE GENOMIC DNA]</scope>
    <source>
        <strain evidence="3">SXYL134</strain>
    </source>
</reference>
<name>A0A194UQU4_CYTMA</name>
<dbReference type="EMBL" id="KN714671">
    <property type="protein sequence ID" value="KUI54019.1"/>
    <property type="molecule type" value="Genomic_DNA"/>
</dbReference>
<dbReference type="AlphaFoldDB" id="A0A194UQU4"/>
<sequence length="101" mass="11693">MSNQTRDYAHSTYSEATAYSYDKTPEEPRKTKRSFKQRVKSIVKDIGTSPFEYDDDKEKRSFAWSFAQDSGVAGVLSYTPMNHYHVYITRKKGLEAARKNP</sequence>
<organism evidence="2 3">
    <name type="scientific">Cytospora mali</name>
    <name type="common">Apple Valsa canker fungus</name>
    <name type="synonym">Valsa mali</name>
    <dbReference type="NCBI Taxonomy" id="578113"/>
    <lineage>
        <taxon>Eukaryota</taxon>
        <taxon>Fungi</taxon>
        <taxon>Dikarya</taxon>
        <taxon>Ascomycota</taxon>
        <taxon>Pezizomycotina</taxon>
        <taxon>Sordariomycetes</taxon>
        <taxon>Sordariomycetidae</taxon>
        <taxon>Diaporthales</taxon>
        <taxon>Cytosporaceae</taxon>
        <taxon>Cytospora</taxon>
    </lineage>
</organism>
<keyword evidence="3" id="KW-1185">Reference proteome</keyword>
<dbReference type="OrthoDB" id="5232757at2759"/>
<evidence type="ECO:0000313" key="3">
    <source>
        <dbReference type="Proteomes" id="UP000078576"/>
    </source>
</evidence>